<dbReference type="EMBL" id="CM001403">
    <property type="protein sequence ID" value="EHQ24634.1"/>
    <property type="molecule type" value="Genomic_DNA"/>
</dbReference>
<keyword evidence="3" id="KW-1185">Reference proteome</keyword>
<gene>
    <name evidence="2" type="ORF">Mucpa_0440</name>
</gene>
<dbReference type="OrthoDB" id="6372253at2"/>
<accession>H1XZ49</accession>
<dbReference type="eggNOG" id="ENOG502Z8XB">
    <property type="taxonomic scope" value="Bacteria"/>
</dbReference>
<proteinExistence type="predicted"/>
<evidence type="ECO:0000313" key="2">
    <source>
        <dbReference type="EMBL" id="EHQ24634.1"/>
    </source>
</evidence>
<evidence type="ECO:0000313" key="3">
    <source>
        <dbReference type="Proteomes" id="UP000002774"/>
    </source>
</evidence>
<dbReference type="HOGENOM" id="CLU_668719_0_0_10"/>
<dbReference type="Proteomes" id="UP000002774">
    <property type="component" value="Chromosome"/>
</dbReference>
<feature type="region of interest" description="Disordered" evidence="1">
    <location>
        <begin position="379"/>
        <end position="411"/>
    </location>
</feature>
<protein>
    <recommendedName>
        <fullName evidence="4">DUF3945 domain-containing protein</fullName>
    </recommendedName>
</protein>
<dbReference type="STRING" id="714943.Mucpa_0440"/>
<organism evidence="2 3">
    <name type="scientific">Mucilaginibacter paludis DSM 18603</name>
    <dbReference type="NCBI Taxonomy" id="714943"/>
    <lineage>
        <taxon>Bacteria</taxon>
        <taxon>Pseudomonadati</taxon>
        <taxon>Bacteroidota</taxon>
        <taxon>Sphingobacteriia</taxon>
        <taxon>Sphingobacteriales</taxon>
        <taxon>Sphingobacteriaceae</taxon>
        <taxon>Mucilaginibacter</taxon>
    </lineage>
</organism>
<sequence length="411" mass="47515">MDQHENLQKLQRSFAAIGLNSAYIDKQLRELVFEGKPGSVFEDWERPGLDYRFMGHLEKDAAGRLFLQHYDAGIVPHLRNVSPGNELVARAEQNALSIYQSFEAAVPAESAVRLLNLQVEQPALFTEDQAMTPITPKDVFRVLAGQEHQHIAYPNLNAMNEQNLNFLTTNLKYLGFDEKVTEQMSRKIAEQAPDFKINTQVQHFNNSMDYTLHFKKSDQSDMYFFNKFDARLTNGKPEEDKTQTFYIKNGHGFTAKEAFNQLEGRAVFKELRNKEGQPYTAWSKLELALEKDKNNNYPIRQFSNGWGYDLEKSVNRFPVKELNDPEQKAALLKSLQKGNQQQVTIEKDGKQEKFYLEAVPALRTLNIYDAQRREVKRDSLLKPELKVKKEKKEDQSEDQKQTRKKSRGKGI</sequence>
<feature type="compositionally biased region" description="Basic residues" evidence="1">
    <location>
        <begin position="402"/>
        <end position="411"/>
    </location>
</feature>
<feature type="compositionally biased region" description="Basic and acidic residues" evidence="1">
    <location>
        <begin position="379"/>
        <end position="401"/>
    </location>
</feature>
<evidence type="ECO:0008006" key="4">
    <source>
        <dbReference type="Google" id="ProtNLM"/>
    </source>
</evidence>
<dbReference type="RefSeq" id="WP_008504179.1">
    <property type="nucleotide sequence ID" value="NZ_CM001403.1"/>
</dbReference>
<name>H1XZ49_9SPHI</name>
<dbReference type="AlphaFoldDB" id="H1XZ49"/>
<reference evidence="2" key="1">
    <citation type="submission" date="2011-09" db="EMBL/GenBank/DDBJ databases">
        <title>The permanent draft genome of Mucilaginibacter paludis DSM 18603.</title>
        <authorList>
            <consortium name="US DOE Joint Genome Institute (JGI-PGF)"/>
            <person name="Lucas S."/>
            <person name="Han J."/>
            <person name="Lapidus A."/>
            <person name="Bruce D."/>
            <person name="Goodwin L."/>
            <person name="Pitluck S."/>
            <person name="Peters L."/>
            <person name="Kyrpides N."/>
            <person name="Mavromatis K."/>
            <person name="Ivanova N."/>
            <person name="Mikhailova N."/>
            <person name="Held B."/>
            <person name="Detter J.C."/>
            <person name="Tapia R."/>
            <person name="Han C."/>
            <person name="Land M."/>
            <person name="Hauser L."/>
            <person name="Markowitz V."/>
            <person name="Cheng J.-F."/>
            <person name="Hugenholtz P."/>
            <person name="Woyke T."/>
            <person name="Wu D."/>
            <person name="Tindall B."/>
            <person name="Brambilla E."/>
            <person name="Klenk H.-P."/>
            <person name="Eisen J.A."/>
        </authorList>
    </citation>
    <scope>NUCLEOTIDE SEQUENCE [LARGE SCALE GENOMIC DNA]</scope>
    <source>
        <strain evidence="2">DSM 18603</strain>
    </source>
</reference>
<evidence type="ECO:0000256" key="1">
    <source>
        <dbReference type="SAM" id="MobiDB-lite"/>
    </source>
</evidence>